<accession>A0A7R9C3H9</accession>
<dbReference type="Gene3D" id="3.40.50.1820">
    <property type="entry name" value="alpha/beta hydrolase"/>
    <property type="match status" value="1"/>
</dbReference>
<reference evidence="3" key="1">
    <citation type="submission" date="2020-11" db="EMBL/GenBank/DDBJ databases">
        <authorList>
            <person name="Tran Van P."/>
        </authorList>
    </citation>
    <scope>NUCLEOTIDE SEQUENCE</scope>
</reference>
<feature type="domain" description="Carboxylesterase type B" evidence="2">
    <location>
        <begin position="28"/>
        <end position="125"/>
    </location>
</feature>
<keyword evidence="4" id="KW-1185">Reference proteome</keyword>
<dbReference type="OrthoDB" id="19653at2759"/>
<organism evidence="3">
    <name type="scientific">Notodromas monacha</name>
    <dbReference type="NCBI Taxonomy" id="399045"/>
    <lineage>
        <taxon>Eukaryota</taxon>
        <taxon>Metazoa</taxon>
        <taxon>Ecdysozoa</taxon>
        <taxon>Arthropoda</taxon>
        <taxon>Crustacea</taxon>
        <taxon>Oligostraca</taxon>
        <taxon>Ostracoda</taxon>
        <taxon>Podocopa</taxon>
        <taxon>Podocopida</taxon>
        <taxon>Cypridocopina</taxon>
        <taxon>Cypridoidea</taxon>
        <taxon>Cyprididae</taxon>
        <taxon>Notodromas</taxon>
    </lineage>
</organism>
<dbReference type="InterPro" id="IPR029058">
    <property type="entry name" value="AB_hydrolase_fold"/>
</dbReference>
<gene>
    <name evidence="3" type="ORF">NMOB1V02_LOCUS13709</name>
</gene>
<dbReference type="InterPro" id="IPR002018">
    <property type="entry name" value="CarbesteraseB"/>
</dbReference>
<protein>
    <recommendedName>
        <fullName evidence="2">Carboxylesterase type B domain-containing protein</fullName>
    </recommendedName>
</protein>
<dbReference type="EMBL" id="OA929302">
    <property type="protein sequence ID" value="CAD7286107.1"/>
    <property type="molecule type" value="Genomic_DNA"/>
</dbReference>
<dbReference type="Proteomes" id="UP000678499">
    <property type="component" value="Unassembled WGS sequence"/>
</dbReference>
<sequence>MDHGTDKSWTKTETLHVPGIKVDKKDMERHWGTGHGDELQFFFKWEGVKGVSDDNNEADIEMKEIFLDYFTNFATFGSPNNPSFPKHRLNWPNFKWNSTASNIFVFNPNPRLVPELLTSKSHEFWKNLRKIH</sequence>
<dbReference type="SUPFAM" id="SSF53474">
    <property type="entry name" value="alpha/beta-Hydrolases"/>
    <property type="match status" value="1"/>
</dbReference>
<evidence type="ECO:0000256" key="1">
    <source>
        <dbReference type="ARBA" id="ARBA00023180"/>
    </source>
</evidence>
<dbReference type="EMBL" id="CAJPEX010047265">
    <property type="protein sequence ID" value="CAG0926259.1"/>
    <property type="molecule type" value="Genomic_DNA"/>
</dbReference>
<evidence type="ECO:0000313" key="4">
    <source>
        <dbReference type="Proteomes" id="UP000678499"/>
    </source>
</evidence>
<dbReference type="AlphaFoldDB" id="A0A7R9C3H9"/>
<evidence type="ECO:0000313" key="3">
    <source>
        <dbReference type="EMBL" id="CAD7286107.1"/>
    </source>
</evidence>
<name>A0A7R9C3H9_9CRUS</name>
<proteinExistence type="predicted"/>
<evidence type="ECO:0000259" key="2">
    <source>
        <dbReference type="Pfam" id="PF00135"/>
    </source>
</evidence>
<keyword evidence="1" id="KW-0325">Glycoprotein</keyword>
<feature type="non-terminal residue" evidence="3">
    <location>
        <position position="132"/>
    </location>
</feature>
<dbReference type="Pfam" id="PF00135">
    <property type="entry name" value="COesterase"/>
    <property type="match status" value="1"/>
</dbReference>